<dbReference type="InterPro" id="IPR022281">
    <property type="entry name" value="ATP-dep_Prtase_HsIV_su"/>
</dbReference>
<comment type="function">
    <text evidence="10">Protease subunit of a proteasome-like degradation complex believed to be a general protein degrading machinery.</text>
</comment>
<dbReference type="NCBIfam" id="NF003964">
    <property type="entry name" value="PRK05456.1"/>
    <property type="match status" value="1"/>
</dbReference>
<dbReference type="EC" id="3.4.25.2" evidence="10"/>
<organism evidence="11 12">
    <name type="scientific">Candidatus Aphodenecus pullistercoris</name>
    <dbReference type="NCBI Taxonomy" id="2840669"/>
    <lineage>
        <taxon>Bacteria</taxon>
        <taxon>Pseudomonadati</taxon>
        <taxon>Spirochaetota</taxon>
        <taxon>Spirochaetia</taxon>
        <taxon>Spirochaetales</taxon>
        <taxon>Candidatus Aphodenecus</taxon>
    </lineage>
</organism>
<dbReference type="HAMAP" id="MF_00248">
    <property type="entry name" value="HslV"/>
    <property type="match status" value="1"/>
</dbReference>
<dbReference type="CDD" id="cd01913">
    <property type="entry name" value="protease_HslV"/>
    <property type="match status" value="1"/>
</dbReference>
<keyword evidence="4 10" id="KW-0021">Allosteric enzyme</keyword>
<dbReference type="GO" id="GO:0005839">
    <property type="term" value="C:proteasome core complex"/>
    <property type="evidence" value="ECO:0007669"/>
    <property type="project" value="InterPro"/>
</dbReference>
<dbReference type="InterPro" id="IPR029055">
    <property type="entry name" value="Ntn_hydrolases_N"/>
</dbReference>
<dbReference type="InterPro" id="IPR023333">
    <property type="entry name" value="Proteasome_suB-type"/>
</dbReference>
<feature type="binding site" evidence="10">
    <location>
        <position position="164"/>
    </location>
    <ligand>
        <name>Na(+)</name>
        <dbReference type="ChEBI" id="CHEBI:29101"/>
    </ligand>
</feature>
<comment type="subcellular location">
    <subcellularLocation>
        <location evidence="1 10">Cytoplasm</location>
    </subcellularLocation>
</comment>
<keyword evidence="7 10" id="KW-0479">Metal-binding</keyword>
<evidence type="ECO:0000256" key="6">
    <source>
        <dbReference type="ARBA" id="ARBA00022698"/>
    </source>
</evidence>
<accession>A0A9D9H757</accession>
<evidence type="ECO:0000256" key="7">
    <source>
        <dbReference type="ARBA" id="ARBA00022723"/>
    </source>
</evidence>
<gene>
    <name evidence="10 11" type="primary">hslV</name>
    <name evidence="11" type="ORF">IAC42_07560</name>
</gene>
<evidence type="ECO:0000313" key="12">
    <source>
        <dbReference type="Proteomes" id="UP000823633"/>
    </source>
</evidence>
<reference evidence="11" key="2">
    <citation type="journal article" date="2021" name="PeerJ">
        <title>Extensive microbial diversity within the chicken gut microbiome revealed by metagenomics and culture.</title>
        <authorList>
            <person name="Gilroy R."/>
            <person name="Ravi A."/>
            <person name="Getino M."/>
            <person name="Pursley I."/>
            <person name="Horton D.L."/>
            <person name="Alikhan N.F."/>
            <person name="Baker D."/>
            <person name="Gharbi K."/>
            <person name="Hall N."/>
            <person name="Watson M."/>
            <person name="Adriaenssens E.M."/>
            <person name="Foster-Nyarko E."/>
            <person name="Jarju S."/>
            <person name="Secka A."/>
            <person name="Antonio M."/>
            <person name="Oren A."/>
            <person name="Chaudhuri R.R."/>
            <person name="La Ragione R."/>
            <person name="Hildebrand F."/>
            <person name="Pallen M.J."/>
        </authorList>
    </citation>
    <scope>NUCLEOTIDE SEQUENCE</scope>
    <source>
        <strain evidence="11">11167</strain>
    </source>
</reference>
<dbReference type="PROSITE" id="PS51476">
    <property type="entry name" value="PROTEASOME_BETA_2"/>
    <property type="match status" value="1"/>
</dbReference>
<comment type="caution">
    <text evidence="11">The sequence shown here is derived from an EMBL/GenBank/DDBJ whole genome shotgun (WGS) entry which is preliminary data.</text>
</comment>
<keyword evidence="3 10" id="KW-0963">Cytoplasm</keyword>
<comment type="subunit">
    <text evidence="10">A double ring-shaped homohexamer of HslV is capped on each side by a ring-shaped HslU homohexamer. The assembly of the HslU/HslV complex is dependent on binding of ATP.</text>
</comment>
<evidence type="ECO:0000256" key="2">
    <source>
        <dbReference type="ARBA" id="ARBA00006053"/>
    </source>
</evidence>
<sequence>MDKLYGTTIVCVRKDGRIAIAGDGQVTQGESCILKGNTRKVRRIFNDRVIIGFAGSTADAITLYELFEQKLKEDNGDLTRASVDLAKQWRTDKTLRNLEALLLATDGKKMFYISGSGDVIEPEDDVMAIGSGGYYALSAARAYLDSKVDFSAEEIARRSIKIASQICVYTNDNIICEVLG</sequence>
<dbReference type="Proteomes" id="UP000823633">
    <property type="component" value="Unassembled WGS sequence"/>
</dbReference>
<evidence type="ECO:0000256" key="1">
    <source>
        <dbReference type="ARBA" id="ARBA00004496"/>
    </source>
</evidence>
<dbReference type="InterPro" id="IPR001353">
    <property type="entry name" value="Proteasome_sua/b"/>
</dbReference>
<evidence type="ECO:0000256" key="4">
    <source>
        <dbReference type="ARBA" id="ARBA00022533"/>
    </source>
</evidence>
<keyword evidence="5 10" id="KW-0645">Protease</keyword>
<name>A0A9D9H757_9SPIR</name>
<dbReference type="GO" id="GO:0051603">
    <property type="term" value="P:proteolysis involved in protein catabolic process"/>
    <property type="evidence" value="ECO:0007669"/>
    <property type="project" value="InterPro"/>
</dbReference>
<evidence type="ECO:0000313" key="11">
    <source>
        <dbReference type="EMBL" id="MBO8443595.1"/>
    </source>
</evidence>
<keyword evidence="9 10" id="KW-0915">Sodium</keyword>
<comment type="similarity">
    <text evidence="2 10">Belongs to the peptidase T1B family. HslV subfamily.</text>
</comment>
<evidence type="ECO:0000256" key="5">
    <source>
        <dbReference type="ARBA" id="ARBA00022670"/>
    </source>
</evidence>
<comment type="catalytic activity">
    <reaction evidence="10">
        <text>ATP-dependent cleavage of peptide bonds with broad specificity.</text>
        <dbReference type="EC" id="3.4.25.2"/>
    </reaction>
</comment>
<dbReference type="PIRSF" id="PIRSF039093">
    <property type="entry name" value="HslV"/>
    <property type="match status" value="1"/>
</dbReference>
<reference evidence="11" key="1">
    <citation type="submission" date="2020-10" db="EMBL/GenBank/DDBJ databases">
        <authorList>
            <person name="Gilroy R."/>
        </authorList>
    </citation>
    <scope>NUCLEOTIDE SEQUENCE</scope>
    <source>
        <strain evidence="11">11167</strain>
    </source>
</reference>
<evidence type="ECO:0000256" key="10">
    <source>
        <dbReference type="HAMAP-Rule" id="MF_00248"/>
    </source>
</evidence>
<dbReference type="GO" id="GO:0004298">
    <property type="term" value="F:threonine-type endopeptidase activity"/>
    <property type="evidence" value="ECO:0007669"/>
    <property type="project" value="UniProtKB-KW"/>
</dbReference>
<feature type="binding site" evidence="10">
    <location>
        <position position="170"/>
    </location>
    <ligand>
        <name>Na(+)</name>
        <dbReference type="ChEBI" id="CHEBI:29101"/>
    </ligand>
</feature>
<protein>
    <recommendedName>
        <fullName evidence="10">ATP-dependent protease subunit HslV</fullName>
        <ecNumber evidence="10">3.4.25.2</ecNumber>
    </recommendedName>
</protein>
<dbReference type="GO" id="GO:0046872">
    <property type="term" value="F:metal ion binding"/>
    <property type="evidence" value="ECO:0007669"/>
    <property type="project" value="UniProtKB-KW"/>
</dbReference>
<keyword evidence="8 10" id="KW-0378">Hydrolase</keyword>
<dbReference type="EMBL" id="JADIMU010000050">
    <property type="protein sequence ID" value="MBO8443595.1"/>
    <property type="molecule type" value="Genomic_DNA"/>
</dbReference>
<proteinExistence type="inferred from homology"/>
<evidence type="ECO:0000256" key="8">
    <source>
        <dbReference type="ARBA" id="ARBA00022801"/>
    </source>
</evidence>
<evidence type="ECO:0000256" key="3">
    <source>
        <dbReference type="ARBA" id="ARBA00022490"/>
    </source>
</evidence>
<feature type="binding site" evidence="10">
    <location>
        <position position="167"/>
    </location>
    <ligand>
        <name>Na(+)</name>
        <dbReference type="ChEBI" id="CHEBI:29101"/>
    </ligand>
</feature>
<comment type="activity regulation">
    <text evidence="10">Allosterically activated by HslU binding.</text>
</comment>
<feature type="active site" evidence="10">
    <location>
        <position position="7"/>
    </location>
</feature>
<evidence type="ECO:0000256" key="9">
    <source>
        <dbReference type="ARBA" id="ARBA00023053"/>
    </source>
</evidence>
<dbReference type="Pfam" id="PF00227">
    <property type="entry name" value="Proteasome"/>
    <property type="match status" value="1"/>
</dbReference>
<keyword evidence="6 10" id="KW-0888">Threonine protease</keyword>
<dbReference type="GO" id="GO:0009376">
    <property type="term" value="C:HslUV protease complex"/>
    <property type="evidence" value="ECO:0007669"/>
    <property type="project" value="UniProtKB-UniRule"/>
</dbReference>
<dbReference type="SUPFAM" id="SSF56235">
    <property type="entry name" value="N-terminal nucleophile aminohydrolases (Ntn hydrolases)"/>
    <property type="match status" value="1"/>
</dbReference>
<dbReference type="NCBIfam" id="TIGR03692">
    <property type="entry name" value="ATP_dep_HslV"/>
    <property type="match status" value="1"/>
</dbReference>
<dbReference type="PANTHER" id="PTHR32194:SF0">
    <property type="entry name" value="ATP-DEPENDENT PROTEASE SUBUNIT HSLV"/>
    <property type="match status" value="1"/>
</dbReference>
<dbReference type="AlphaFoldDB" id="A0A9D9H757"/>
<dbReference type="PANTHER" id="PTHR32194">
    <property type="entry name" value="METALLOPROTEASE TLDD"/>
    <property type="match status" value="1"/>
</dbReference>
<dbReference type="Gene3D" id="3.60.20.10">
    <property type="entry name" value="Glutamine Phosphoribosylpyrophosphate, subunit 1, domain 1"/>
    <property type="match status" value="1"/>
</dbReference>